<evidence type="ECO:0000313" key="4">
    <source>
        <dbReference type="EMBL" id="KNC76336.1"/>
    </source>
</evidence>
<dbReference type="SUPFAM" id="SSF48097">
    <property type="entry name" value="Regulator of G-protein signaling, RGS"/>
    <property type="match status" value="1"/>
</dbReference>
<organism evidence="4 5">
    <name type="scientific">Sphaeroforma arctica JP610</name>
    <dbReference type="NCBI Taxonomy" id="667725"/>
    <lineage>
        <taxon>Eukaryota</taxon>
        <taxon>Ichthyosporea</taxon>
        <taxon>Ichthyophonida</taxon>
        <taxon>Sphaeroforma</taxon>
    </lineage>
</organism>
<feature type="region of interest" description="Disordered" evidence="1">
    <location>
        <begin position="177"/>
        <end position="213"/>
    </location>
</feature>
<name>A0A0L0FIM8_9EUKA</name>
<dbReference type="InterPro" id="IPR044926">
    <property type="entry name" value="RGS_subdomain_2"/>
</dbReference>
<feature type="region of interest" description="Disordered" evidence="1">
    <location>
        <begin position="107"/>
        <end position="138"/>
    </location>
</feature>
<dbReference type="InterPro" id="IPR016137">
    <property type="entry name" value="RGS"/>
</dbReference>
<evidence type="ECO:0000256" key="1">
    <source>
        <dbReference type="SAM" id="MobiDB-lite"/>
    </source>
</evidence>
<dbReference type="Gene3D" id="3.30.1520.10">
    <property type="entry name" value="Phox-like domain"/>
    <property type="match status" value="1"/>
</dbReference>
<protein>
    <recommendedName>
        <fullName evidence="6">RGS domain-containing protein</fullName>
    </recommendedName>
</protein>
<dbReference type="PROSITE" id="PS50132">
    <property type="entry name" value="RGS"/>
    <property type="match status" value="1"/>
</dbReference>
<gene>
    <name evidence="4" type="ORF">SARC_11154</name>
</gene>
<dbReference type="PANTHER" id="PTHR22775:SF3">
    <property type="entry name" value="SORTING NEXIN-13"/>
    <property type="match status" value="1"/>
</dbReference>
<dbReference type="InterPro" id="IPR036305">
    <property type="entry name" value="RGS_sf"/>
</dbReference>
<dbReference type="InterPro" id="IPR036871">
    <property type="entry name" value="PX_dom_sf"/>
</dbReference>
<sequence length="386" mass="43017">MRLAKQKQQLHQQQQLEAFSIFTMHFSSGAPFPVPVPQDIIKKMEASLKDSILGPAPLVFEEAQASVYRLMRREYYPRFRHSLIYRKFLESRDDGSTVGQTIDARDIPYTHSRTPSGAIKVQDTTNNTTNDPNTTRDDIVDTIDTVTEVEEEVREAAINANLSVASEVKYSQPMDISGQSIQSHSSIHSEKSVGADVEEPEANHGSPTSQSEGHNAIGAAIALMKEQQLIVEDLIIASVPGSKQYKTLINQQEAIGFELAQLMAMGLMNQDEEVMEGMTVDVGSVDVEAQGDNLGKVVYLIEVAQYSGTKFLSGWMLTKDYDDVEELYAKLSLHFAKVKQIPFPVCPKKDMFGRPGNVGSSLTLNKQGVLRKREEKKEQHRKAINR</sequence>
<evidence type="ECO:0000259" key="3">
    <source>
        <dbReference type="PROSITE" id="PS50195"/>
    </source>
</evidence>
<proteinExistence type="predicted"/>
<dbReference type="OrthoDB" id="196547at2759"/>
<feature type="region of interest" description="Disordered" evidence="1">
    <location>
        <begin position="357"/>
        <end position="386"/>
    </location>
</feature>
<feature type="compositionally biased region" description="Low complexity" evidence="1">
    <location>
        <begin position="123"/>
        <end position="133"/>
    </location>
</feature>
<dbReference type="CDD" id="cd07440">
    <property type="entry name" value="RGS"/>
    <property type="match status" value="1"/>
</dbReference>
<accession>A0A0L0FIM8</accession>
<dbReference type="PANTHER" id="PTHR22775">
    <property type="entry name" value="SORTING NEXIN"/>
    <property type="match status" value="1"/>
</dbReference>
<evidence type="ECO:0000313" key="5">
    <source>
        <dbReference type="Proteomes" id="UP000054560"/>
    </source>
</evidence>
<reference evidence="4 5" key="1">
    <citation type="submission" date="2011-02" db="EMBL/GenBank/DDBJ databases">
        <title>The Genome Sequence of Sphaeroforma arctica JP610.</title>
        <authorList>
            <consortium name="The Broad Institute Genome Sequencing Platform"/>
            <person name="Russ C."/>
            <person name="Cuomo C."/>
            <person name="Young S.K."/>
            <person name="Zeng Q."/>
            <person name="Gargeya S."/>
            <person name="Alvarado L."/>
            <person name="Berlin A."/>
            <person name="Chapman S.B."/>
            <person name="Chen Z."/>
            <person name="Freedman E."/>
            <person name="Gellesch M."/>
            <person name="Goldberg J."/>
            <person name="Griggs A."/>
            <person name="Gujja S."/>
            <person name="Heilman E."/>
            <person name="Heiman D."/>
            <person name="Howarth C."/>
            <person name="Mehta T."/>
            <person name="Neiman D."/>
            <person name="Pearson M."/>
            <person name="Roberts A."/>
            <person name="Saif S."/>
            <person name="Shea T."/>
            <person name="Shenoy N."/>
            <person name="Sisk P."/>
            <person name="Stolte C."/>
            <person name="Sykes S."/>
            <person name="White J."/>
            <person name="Yandava C."/>
            <person name="Burger G."/>
            <person name="Gray M.W."/>
            <person name="Holland P.W.H."/>
            <person name="King N."/>
            <person name="Lang F.B.F."/>
            <person name="Roger A.J."/>
            <person name="Ruiz-Trillo I."/>
            <person name="Haas B."/>
            <person name="Nusbaum C."/>
            <person name="Birren B."/>
        </authorList>
    </citation>
    <scope>NUCLEOTIDE SEQUENCE [LARGE SCALE GENOMIC DNA]</scope>
    <source>
        <strain evidence="4 5">JP610</strain>
    </source>
</reference>
<evidence type="ECO:0000259" key="2">
    <source>
        <dbReference type="PROSITE" id="PS50132"/>
    </source>
</evidence>
<dbReference type="Gene3D" id="1.10.167.10">
    <property type="entry name" value="Regulator of G-protein Signalling 4, domain 2"/>
    <property type="match status" value="1"/>
</dbReference>
<dbReference type="GeneID" id="25911658"/>
<feature type="domain" description="PX" evidence="3">
    <location>
        <begin position="277"/>
        <end position="386"/>
    </location>
</feature>
<evidence type="ECO:0008006" key="6">
    <source>
        <dbReference type="Google" id="ProtNLM"/>
    </source>
</evidence>
<dbReference type="Pfam" id="PF00615">
    <property type="entry name" value="RGS"/>
    <property type="match status" value="1"/>
</dbReference>
<dbReference type="SUPFAM" id="SSF64268">
    <property type="entry name" value="PX domain"/>
    <property type="match status" value="1"/>
</dbReference>
<keyword evidence="5" id="KW-1185">Reference proteome</keyword>
<dbReference type="EMBL" id="KQ243146">
    <property type="protein sequence ID" value="KNC76336.1"/>
    <property type="molecule type" value="Genomic_DNA"/>
</dbReference>
<dbReference type="Proteomes" id="UP000054560">
    <property type="component" value="Unassembled WGS sequence"/>
</dbReference>
<dbReference type="PROSITE" id="PS50195">
    <property type="entry name" value="PX"/>
    <property type="match status" value="1"/>
</dbReference>
<dbReference type="GO" id="GO:0035091">
    <property type="term" value="F:phosphatidylinositol binding"/>
    <property type="evidence" value="ECO:0007669"/>
    <property type="project" value="InterPro"/>
</dbReference>
<feature type="domain" description="RGS" evidence="2">
    <location>
        <begin position="1"/>
        <end position="89"/>
    </location>
</feature>
<dbReference type="InterPro" id="IPR001683">
    <property type="entry name" value="PX_dom"/>
</dbReference>
<feature type="compositionally biased region" description="Low complexity" evidence="1">
    <location>
        <begin position="177"/>
        <end position="186"/>
    </location>
</feature>
<dbReference type="RefSeq" id="XP_014150238.1">
    <property type="nucleotide sequence ID" value="XM_014294763.1"/>
</dbReference>
<dbReference type="AlphaFoldDB" id="A0A0L0FIM8"/>